<evidence type="ECO:0000256" key="2">
    <source>
        <dbReference type="ARBA" id="ARBA00022670"/>
    </source>
</evidence>
<dbReference type="InterPro" id="IPR046778">
    <property type="entry name" value="UPF0758_N"/>
</dbReference>
<dbReference type="NCBIfam" id="NF000642">
    <property type="entry name" value="PRK00024.1"/>
    <property type="match status" value="1"/>
</dbReference>
<dbReference type="PANTHER" id="PTHR30471:SF3">
    <property type="entry name" value="UPF0758 PROTEIN YEES-RELATED"/>
    <property type="match status" value="1"/>
</dbReference>
<dbReference type="SUPFAM" id="SSF47781">
    <property type="entry name" value="RuvA domain 2-like"/>
    <property type="match status" value="1"/>
</dbReference>
<dbReference type="Gene3D" id="3.40.140.10">
    <property type="entry name" value="Cytidine Deaminase, domain 2"/>
    <property type="match status" value="1"/>
</dbReference>
<accession>A0A1M5MMK6</accession>
<dbReference type="InterPro" id="IPR010994">
    <property type="entry name" value="RuvA_2-like"/>
</dbReference>
<dbReference type="GO" id="GO:0008237">
    <property type="term" value="F:metallopeptidase activity"/>
    <property type="evidence" value="ECO:0007669"/>
    <property type="project" value="UniProtKB-KW"/>
</dbReference>
<keyword evidence="6" id="KW-0482">Metalloprotease</keyword>
<name>A0A1M5MMK6_9FIRM</name>
<evidence type="ECO:0000259" key="9">
    <source>
        <dbReference type="PROSITE" id="PS50249"/>
    </source>
</evidence>
<dbReference type="PROSITE" id="PS01302">
    <property type="entry name" value="UPF0758"/>
    <property type="match status" value="1"/>
</dbReference>
<dbReference type="Pfam" id="PF20582">
    <property type="entry name" value="UPF0758_N"/>
    <property type="match status" value="1"/>
</dbReference>
<sequence length="228" mass="25625">MGEYNIGIKDMPLAMRPREKMMAKGERSLSEEELLAIILGMGTKNLSALDLAKYLLVKYRGLRNLREVSLNELISEHGVGPAKAVAIKAAFELGRRAALSCNQKEVVKSPEDVKNIVMEEMRYFDREHFRVLYLDRKNGIIFMEDISVGGLNSAVVHPREVFKNAVKMSAAAVILVHNHPSGDPFPSREDIEITQRLIEAGRILGIEVLDHIIIGDNRYCSLKAEHFI</sequence>
<reference evidence="11" key="1">
    <citation type="submission" date="2016-11" db="EMBL/GenBank/DDBJ databases">
        <authorList>
            <person name="Varghese N."/>
            <person name="Submissions S."/>
        </authorList>
    </citation>
    <scope>NUCLEOTIDE SEQUENCE [LARGE SCALE GENOMIC DNA]</scope>
    <source>
        <strain evidence="11">DSM 11003</strain>
    </source>
</reference>
<dbReference type="AlphaFoldDB" id="A0A1M5MMK6"/>
<feature type="domain" description="MPN" evidence="9">
    <location>
        <begin position="106"/>
        <end position="228"/>
    </location>
</feature>
<dbReference type="CDD" id="cd08071">
    <property type="entry name" value="MPN_DUF2466"/>
    <property type="match status" value="1"/>
</dbReference>
<dbReference type="GO" id="GO:0046872">
    <property type="term" value="F:metal ion binding"/>
    <property type="evidence" value="ECO:0007669"/>
    <property type="project" value="UniProtKB-KW"/>
</dbReference>
<dbReference type="InterPro" id="IPR001405">
    <property type="entry name" value="UPF0758"/>
</dbReference>
<dbReference type="InterPro" id="IPR037518">
    <property type="entry name" value="MPN"/>
</dbReference>
<evidence type="ECO:0000256" key="4">
    <source>
        <dbReference type="ARBA" id="ARBA00022801"/>
    </source>
</evidence>
<gene>
    <name evidence="10" type="ORF">SAMN02745221_00964</name>
</gene>
<dbReference type="NCBIfam" id="TIGR00608">
    <property type="entry name" value="radc"/>
    <property type="match status" value="1"/>
</dbReference>
<dbReference type="Proteomes" id="UP000242329">
    <property type="component" value="Unassembled WGS sequence"/>
</dbReference>
<feature type="domain" description="FHA" evidence="8">
    <location>
        <begin position="91"/>
        <end position="161"/>
    </location>
</feature>
<evidence type="ECO:0000313" key="10">
    <source>
        <dbReference type="EMBL" id="SHG78427.1"/>
    </source>
</evidence>
<keyword evidence="2" id="KW-0645">Protease</keyword>
<keyword evidence="4" id="KW-0378">Hydrolase</keyword>
<evidence type="ECO:0000256" key="7">
    <source>
        <dbReference type="RuleBase" id="RU003797"/>
    </source>
</evidence>
<dbReference type="InterPro" id="IPR025657">
    <property type="entry name" value="RadC_JAB"/>
</dbReference>
<dbReference type="GO" id="GO:0006508">
    <property type="term" value="P:proteolysis"/>
    <property type="evidence" value="ECO:0007669"/>
    <property type="project" value="UniProtKB-KW"/>
</dbReference>
<dbReference type="Pfam" id="PF04002">
    <property type="entry name" value="RadC"/>
    <property type="match status" value="1"/>
</dbReference>
<comment type="similarity">
    <text evidence="1 7">Belongs to the UPF0758 family.</text>
</comment>
<evidence type="ECO:0000256" key="6">
    <source>
        <dbReference type="ARBA" id="ARBA00023049"/>
    </source>
</evidence>
<dbReference type="RefSeq" id="WP_073090830.1">
    <property type="nucleotide sequence ID" value="NZ_FQWY01000012.1"/>
</dbReference>
<evidence type="ECO:0000259" key="8">
    <source>
        <dbReference type="PROSITE" id="PS50006"/>
    </source>
</evidence>
<dbReference type="PROSITE" id="PS50249">
    <property type="entry name" value="MPN"/>
    <property type="match status" value="1"/>
</dbReference>
<proteinExistence type="inferred from homology"/>
<dbReference type="PROSITE" id="PS50006">
    <property type="entry name" value="FHA_DOMAIN"/>
    <property type="match status" value="1"/>
</dbReference>
<dbReference type="InterPro" id="IPR000253">
    <property type="entry name" value="FHA_dom"/>
</dbReference>
<evidence type="ECO:0000256" key="1">
    <source>
        <dbReference type="ARBA" id="ARBA00010243"/>
    </source>
</evidence>
<dbReference type="PANTHER" id="PTHR30471">
    <property type="entry name" value="DNA REPAIR PROTEIN RADC"/>
    <property type="match status" value="1"/>
</dbReference>
<dbReference type="EMBL" id="FQWY01000012">
    <property type="protein sequence ID" value="SHG78427.1"/>
    <property type="molecule type" value="Genomic_DNA"/>
</dbReference>
<evidence type="ECO:0000256" key="3">
    <source>
        <dbReference type="ARBA" id="ARBA00022723"/>
    </source>
</evidence>
<keyword evidence="3" id="KW-0479">Metal-binding</keyword>
<dbReference type="STRING" id="1123382.SAMN02745221_00964"/>
<dbReference type="SUPFAM" id="SSF102712">
    <property type="entry name" value="JAB1/MPN domain"/>
    <property type="match status" value="1"/>
</dbReference>
<dbReference type="InterPro" id="IPR020891">
    <property type="entry name" value="UPF0758_CS"/>
</dbReference>
<evidence type="ECO:0000313" key="11">
    <source>
        <dbReference type="Proteomes" id="UP000242329"/>
    </source>
</evidence>
<protein>
    <submittedName>
        <fullName evidence="10">DNA replication and repair protein RadC</fullName>
    </submittedName>
</protein>
<keyword evidence="5" id="KW-0862">Zinc</keyword>
<organism evidence="10 11">
    <name type="scientific">Thermosyntropha lipolytica DSM 11003</name>
    <dbReference type="NCBI Taxonomy" id="1123382"/>
    <lineage>
        <taxon>Bacteria</taxon>
        <taxon>Bacillati</taxon>
        <taxon>Bacillota</taxon>
        <taxon>Clostridia</taxon>
        <taxon>Eubacteriales</taxon>
        <taxon>Syntrophomonadaceae</taxon>
        <taxon>Thermosyntropha</taxon>
    </lineage>
</organism>
<keyword evidence="11" id="KW-1185">Reference proteome</keyword>
<evidence type="ECO:0000256" key="5">
    <source>
        <dbReference type="ARBA" id="ARBA00022833"/>
    </source>
</evidence>